<feature type="region of interest" description="Disordered" evidence="5">
    <location>
        <begin position="11"/>
        <end position="72"/>
    </location>
</feature>
<feature type="transmembrane region" description="Helical" evidence="6">
    <location>
        <begin position="544"/>
        <end position="570"/>
    </location>
</feature>
<dbReference type="InterPro" id="IPR011701">
    <property type="entry name" value="MFS"/>
</dbReference>
<feature type="compositionally biased region" description="Basic and acidic residues" evidence="5">
    <location>
        <begin position="44"/>
        <end position="72"/>
    </location>
</feature>
<evidence type="ECO:0000256" key="5">
    <source>
        <dbReference type="SAM" id="MobiDB-lite"/>
    </source>
</evidence>
<feature type="transmembrane region" description="Helical" evidence="6">
    <location>
        <begin position="212"/>
        <end position="234"/>
    </location>
</feature>
<dbReference type="Proteomes" id="UP001251528">
    <property type="component" value="Unassembled WGS sequence"/>
</dbReference>
<feature type="transmembrane region" description="Helical" evidence="6">
    <location>
        <begin position="502"/>
        <end position="524"/>
    </location>
</feature>
<organism evidence="8 9">
    <name type="scientific">Conoideocrella luteorostrata</name>
    <dbReference type="NCBI Taxonomy" id="1105319"/>
    <lineage>
        <taxon>Eukaryota</taxon>
        <taxon>Fungi</taxon>
        <taxon>Dikarya</taxon>
        <taxon>Ascomycota</taxon>
        <taxon>Pezizomycotina</taxon>
        <taxon>Sordariomycetes</taxon>
        <taxon>Hypocreomycetidae</taxon>
        <taxon>Hypocreales</taxon>
        <taxon>Clavicipitaceae</taxon>
        <taxon>Conoideocrella</taxon>
    </lineage>
</organism>
<evidence type="ECO:0000256" key="3">
    <source>
        <dbReference type="ARBA" id="ARBA00022989"/>
    </source>
</evidence>
<protein>
    <recommendedName>
        <fullName evidence="7">Major facilitator superfamily (MFS) profile domain-containing protein</fullName>
    </recommendedName>
</protein>
<dbReference type="GO" id="GO:0005886">
    <property type="term" value="C:plasma membrane"/>
    <property type="evidence" value="ECO:0007669"/>
    <property type="project" value="TreeGrafter"/>
</dbReference>
<feature type="domain" description="Major facilitator superfamily (MFS) profile" evidence="7">
    <location>
        <begin position="86"/>
        <end position="576"/>
    </location>
</feature>
<feature type="transmembrane region" description="Helical" evidence="6">
    <location>
        <begin position="152"/>
        <end position="170"/>
    </location>
</feature>
<dbReference type="InterPro" id="IPR020846">
    <property type="entry name" value="MFS_dom"/>
</dbReference>
<feature type="transmembrane region" description="Helical" evidence="6">
    <location>
        <begin position="86"/>
        <end position="111"/>
    </location>
</feature>
<comment type="caution">
    <text evidence="8">The sequence shown here is derived from an EMBL/GenBank/DDBJ whole genome shotgun (WGS) entry which is preliminary data.</text>
</comment>
<sequence>MYYVYKKIKNSRERAQAQRGVQEQVENAPVGKTHHGQATADSLAKSEPDVAQVDAKDENDKKDKIPPTPDEERADKTRRLIYRLKLCFGLFGPFALQALDTTIVASALAVIATEFDQIKQLNWIISSFNLTSAAFLFFWAQMADIFGRHFTIQASVITMMVGSAICTGAPTSSFGVLLLGRSIQGIGCAGVNISVRTILADRVSLSEFAFNWTIFVFLSGVSFGIGPVVGGYLTETSWRWVFGINLPIAFASVVVVFFLLRKELVGSQPLPGVADSATLSTHARLFGRLSVIDFGGQLLFLWGVGLLLLALTWAGSSYAWTSAAVLGPLIIGILFSITWVFYERSMSTGKTMARVFPRQHAMMPWELLSQRDNCLVFCINFGGGMAMFAVMYFSNLYFTLVQRKSPSDAGLALLYYMPGVAARRIEAGVYTAVFSSNIWPRQTLPPLVFGATTTAVGITVLAWAINTSNANVVYGMMALIGQGVMIRMNPGSLHCLAYFPSMTARIACLSSFAIPFGGLVGLTIMSTVFNNKSGVQHQDAKTGIYYAFVSIVPFMWICALLSLCLGNVWLLKGGEHSVLRGSYLWRLVTRQKMEKERLRRADDIWADQRQTTTV</sequence>
<feature type="transmembrane region" description="Helical" evidence="6">
    <location>
        <begin position="240"/>
        <end position="260"/>
    </location>
</feature>
<dbReference type="PANTHER" id="PTHR23501">
    <property type="entry name" value="MAJOR FACILITATOR SUPERFAMILY"/>
    <property type="match status" value="1"/>
</dbReference>
<evidence type="ECO:0000256" key="4">
    <source>
        <dbReference type="ARBA" id="ARBA00023136"/>
    </source>
</evidence>
<dbReference type="GO" id="GO:0022857">
    <property type="term" value="F:transmembrane transporter activity"/>
    <property type="evidence" value="ECO:0007669"/>
    <property type="project" value="InterPro"/>
</dbReference>
<dbReference type="AlphaFoldDB" id="A0AAJ0FYU9"/>
<name>A0AAJ0FYU9_9HYPO</name>
<dbReference type="Pfam" id="PF07690">
    <property type="entry name" value="MFS_1"/>
    <property type="match status" value="1"/>
</dbReference>
<comment type="subcellular location">
    <subcellularLocation>
        <location evidence="1">Membrane</location>
        <topology evidence="1">Multi-pass membrane protein</topology>
    </subcellularLocation>
</comment>
<dbReference type="InterPro" id="IPR036259">
    <property type="entry name" value="MFS_trans_sf"/>
</dbReference>
<dbReference type="PANTHER" id="PTHR23501:SF39">
    <property type="entry name" value="MULTIDRUG TRANSPORTER, PUTATIVE (AFU_ORTHOLOGUE AFUA_1G05010)-RELATED"/>
    <property type="match status" value="1"/>
</dbReference>
<dbReference type="EMBL" id="JASWJB010000001">
    <property type="protein sequence ID" value="KAK2616999.1"/>
    <property type="molecule type" value="Genomic_DNA"/>
</dbReference>
<reference evidence="8" key="1">
    <citation type="submission" date="2023-06" db="EMBL/GenBank/DDBJ databases">
        <title>Conoideocrella luteorostrata (Hypocreales: Clavicipitaceae), a potential biocontrol fungus for elongate hemlock scale in United States Christmas tree production areas.</title>
        <authorList>
            <person name="Barrett H."/>
            <person name="Lovett B."/>
            <person name="Macias A.M."/>
            <person name="Stajich J.E."/>
            <person name="Kasson M.T."/>
        </authorList>
    </citation>
    <scope>NUCLEOTIDE SEQUENCE</scope>
    <source>
        <strain evidence="8">ARSEF 14590</strain>
    </source>
</reference>
<evidence type="ECO:0000256" key="6">
    <source>
        <dbReference type="SAM" id="Phobius"/>
    </source>
</evidence>
<keyword evidence="3 6" id="KW-1133">Transmembrane helix</keyword>
<keyword evidence="4 6" id="KW-0472">Membrane</keyword>
<evidence type="ECO:0000256" key="1">
    <source>
        <dbReference type="ARBA" id="ARBA00004141"/>
    </source>
</evidence>
<feature type="transmembrane region" description="Helical" evidence="6">
    <location>
        <begin position="374"/>
        <end position="393"/>
    </location>
</feature>
<keyword evidence="9" id="KW-1185">Reference proteome</keyword>
<accession>A0AAJ0FYU9</accession>
<dbReference type="PROSITE" id="PS50850">
    <property type="entry name" value="MFS"/>
    <property type="match status" value="1"/>
</dbReference>
<evidence type="ECO:0000256" key="2">
    <source>
        <dbReference type="ARBA" id="ARBA00022692"/>
    </source>
</evidence>
<keyword evidence="2 6" id="KW-0812">Transmembrane</keyword>
<feature type="transmembrane region" description="Helical" evidence="6">
    <location>
        <begin position="294"/>
        <end position="314"/>
    </location>
</feature>
<evidence type="ECO:0000313" key="9">
    <source>
        <dbReference type="Proteomes" id="UP001251528"/>
    </source>
</evidence>
<dbReference type="Gene3D" id="1.20.1250.20">
    <property type="entry name" value="MFS general substrate transporter like domains"/>
    <property type="match status" value="1"/>
</dbReference>
<gene>
    <name evidence="8" type="ORF">QQS21_000088</name>
</gene>
<evidence type="ECO:0000313" key="8">
    <source>
        <dbReference type="EMBL" id="KAK2616999.1"/>
    </source>
</evidence>
<feature type="transmembrane region" description="Helical" evidence="6">
    <location>
        <begin position="182"/>
        <end position="200"/>
    </location>
</feature>
<feature type="transmembrane region" description="Helical" evidence="6">
    <location>
        <begin position="123"/>
        <end position="140"/>
    </location>
</feature>
<dbReference type="SUPFAM" id="SSF103473">
    <property type="entry name" value="MFS general substrate transporter"/>
    <property type="match status" value="2"/>
</dbReference>
<feature type="transmembrane region" description="Helical" evidence="6">
    <location>
        <begin position="320"/>
        <end position="342"/>
    </location>
</feature>
<feature type="transmembrane region" description="Helical" evidence="6">
    <location>
        <begin position="446"/>
        <end position="465"/>
    </location>
</feature>
<evidence type="ECO:0000259" key="7">
    <source>
        <dbReference type="PROSITE" id="PS50850"/>
    </source>
</evidence>
<proteinExistence type="predicted"/>